<dbReference type="InterPro" id="IPR031107">
    <property type="entry name" value="Small_HSP"/>
</dbReference>
<gene>
    <name evidence="3" type="ORF">PBRA_004958</name>
    <name evidence="4" type="ORF">PLBR_LOCUS6440</name>
</gene>
<reference evidence="4 6" key="2">
    <citation type="submission" date="2018-03" db="EMBL/GenBank/DDBJ databases">
        <authorList>
            <person name="Fogelqvist J."/>
        </authorList>
    </citation>
    <scope>NUCLEOTIDE SEQUENCE [LARGE SCALE GENOMIC DNA]</scope>
</reference>
<keyword evidence="5" id="KW-1185">Reference proteome</keyword>
<dbReference type="STRING" id="37360.A0A0G4IMG4"/>
<name>A0A0G4IMG4_PLABS</name>
<accession>A0A0G4IMG4</accession>
<evidence type="ECO:0000313" key="5">
    <source>
        <dbReference type="Proteomes" id="UP000039324"/>
    </source>
</evidence>
<feature type="domain" description="SHSP" evidence="2">
    <location>
        <begin position="32"/>
        <end position="131"/>
    </location>
</feature>
<evidence type="ECO:0000256" key="1">
    <source>
        <dbReference type="ARBA" id="ARBA00023016"/>
    </source>
</evidence>
<dbReference type="InterPro" id="IPR008978">
    <property type="entry name" value="HSP20-like_chaperone"/>
</dbReference>
<dbReference type="OMA" id="HYVIMER"/>
<evidence type="ECO:0000313" key="6">
    <source>
        <dbReference type="Proteomes" id="UP000290189"/>
    </source>
</evidence>
<dbReference type="Proteomes" id="UP000039324">
    <property type="component" value="Unassembled WGS sequence"/>
</dbReference>
<sequence>MSLQLFEFLQPGDVERRLHQRELAAPVLNMELKETDDVYSLVVDAPGVPKEDIKLNFENGVLSVSVEHKEEHVQRDEKVHFTERSYGHSSRAIRLPKSIAADKITAKHANGVLTVTVPKQDQSRTKYIQIQ</sequence>
<evidence type="ECO:0000313" key="4">
    <source>
        <dbReference type="EMBL" id="SPQ99225.1"/>
    </source>
</evidence>
<proteinExistence type="predicted"/>
<dbReference type="EMBL" id="CDSF01000057">
    <property type="protein sequence ID" value="CEO96287.1"/>
    <property type="molecule type" value="Genomic_DNA"/>
</dbReference>
<dbReference type="Gene3D" id="2.60.40.790">
    <property type="match status" value="1"/>
</dbReference>
<evidence type="ECO:0000259" key="2">
    <source>
        <dbReference type="Pfam" id="PF00011"/>
    </source>
</evidence>
<dbReference type="Proteomes" id="UP000290189">
    <property type="component" value="Unassembled WGS sequence"/>
</dbReference>
<dbReference type="CDD" id="cd06464">
    <property type="entry name" value="ACD_sHsps-like"/>
    <property type="match status" value="1"/>
</dbReference>
<organism evidence="3 5">
    <name type="scientific">Plasmodiophora brassicae</name>
    <name type="common">Clubroot disease agent</name>
    <dbReference type="NCBI Taxonomy" id="37360"/>
    <lineage>
        <taxon>Eukaryota</taxon>
        <taxon>Sar</taxon>
        <taxon>Rhizaria</taxon>
        <taxon>Endomyxa</taxon>
        <taxon>Phytomyxea</taxon>
        <taxon>Plasmodiophorida</taxon>
        <taxon>Plasmodiophoridae</taxon>
        <taxon>Plasmodiophora</taxon>
    </lineage>
</organism>
<reference evidence="3 5" key="1">
    <citation type="submission" date="2015-02" db="EMBL/GenBank/DDBJ databases">
        <authorList>
            <person name="Chooi Y.-H."/>
        </authorList>
    </citation>
    <scope>NUCLEOTIDE SEQUENCE [LARGE SCALE GENOMIC DNA]</scope>
    <source>
        <strain evidence="3">E3</strain>
    </source>
</reference>
<dbReference type="InterPro" id="IPR002068">
    <property type="entry name" value="A-crystallin/Hsp20_dom"/>
</dbReference>
<protein>
    <recommendedName>
        <fullName evidence="2">SHSP domain-containing protein</fullName>
    </recommendedName>
</protein>
<dbReference type="Pfam" id="PF00011">
    <property type="entry name" value="HSP20"/>
    <property type="match status" value="1"/>
</dbReference>
<geneLocation type="mitochondrion" evidence="4"/>
<keyword evidence="4" id="KW-0496">Mitochondrion</keyword>
<keyword evidence="1" id="KW-0346">Stress response</keyword>
<dbReference type="EMBL" id="OVEO01000011">
    <property type="protein sequence ID" value="SPQ99225.1"/>
    <property type="molecule type" value="Genomic_DNA"/>
</dbReference>
<dbReference type="AlphaFoldDB" id="A0A0G4IMG4"/>
<dbReference type="PANTHER" id="PTHR11527">
    <property type="entry name" value="HEAT-SHOCK PROTEIN 20 FAMILY MEMBER"/>
    <property type="match status" value="1"/>
</dbReference>
<dbReference type="OrthoDB" id="1245404at2759"/>
<evidence type="ECO:0000313" key="3">
    <source>
        <dbReference type="EMBL" id="CEO96287.1"/>
    </source>
</evidence>
<dbReference type="SUPFAM" id="SSF49764">
    <property type="entry name" value="HSP20-like chaperones"/>
    <property type="match status" value="1"/>
</dbReference>